<reference evidence="1 2" key="1">
    <citation type="journal article" date="2014" name="Genome Announc.">
        <title>Draft genome sequences of the altered schaedler flora, a defined bacterial community from gnotobiotic mice.</title>
        <authorList>
            <person name="Wannemuehler M.J."/>
            <person name="Overstreet A.M."/>
            <person name="Ward D.V."/>
            <person name="Phillips G.J."/>
        </authorList>
    </citation>
    <scope>NUCLEOTIDE SEQUENCE [LARGE SCALE GENOMIC DNA]</scope>
    <source>
        <strain evidence="1 2">ASF492</strain>
    </source>
</reference>
<gene>
    <name evidence="1" type="ORF">C823_04547</name>
</gene>
<accession>N2AAP3</accession>
<name>N2AAP3_9FIRM</name>
<protein>
    <submittedName>
        <fullName evidence="1">Uncharacterized protein</fullName>
    </submittedName>
</protein>
<dbReference type="EMBL" id="AQFT01000133">
    <property type="protein sequence ID" value="EMZ21404.1"/>
    <property type="molecule type" value="Genomic_DNA"/>
</dbReference>
<comment type="caution">
    <text evidence="1">The sequence shown here is derived from an EMBL/GenBank/DDBJ whole genome shotgun (WGS) entry which is preliminary data.</text>
</comment>
<dbReference type="AlphaFoldDB" id="N2AAP3"/>
<evidence type="ECO:0000313" key="2">
    <source>
        <dbReference type="Proteomes" id="UP000012589"/>
    </source>
</evidence>
<dbReference type="Proteomes" id="UP000012589">
    <property type="component" value="Unassembled WGS sequence"/>
</dbReference>
<proteinExistence type="predicted"/>
<dbReference type="PATRIC" id="fig|1235802.3.peg.4834"/>
<dbReference type="eggNOG" id="ENOG502ZGI8">
    <property type="taxonomic scope" value="Bacteria"/>
</dbReference>
<dbReference type="STRING" id="1235802.C823_04547"/>
<sequence>MYSVLINDKRDKSIFRFLKIKEEIIEEISKEIEDPDTHEIRTETEYRGTGKFENRMYKEKNKDKFEEKCISLLDTYNRSEIVPVFLEEYDVDLLWNSDNI</sequence>
<keyword evidence="2" id="KW-1185">Reference proteome</keyword>
<dbReference type="OrthoDB" id="2050509at2"/>
<organism evidence="1 2">
    <name type="scientific">Eubacterium plexicaudatum ASF492</name>
    <dbReference type="NCBI Taxonomy" id="1235802"/>
    <lineage>
        <taxon>Bacteria</taxon>
        <taxon>Bacillati</taxon>
        <taxon>Bacillota</taxon>
        <taxon>Clostridia</taxon>
        <taxon>Eubacteriales</taxon>
        <taxon>Eubacteriaceae</taxon>
        <taxon>Eubacterium</taxon>
    </lineage>
</organism>
<evidence type="ECO:0000313" key="1">
    <source>
        <dbReference type="EMBL" id="EMZ21404.1"/>
    </source>
</evidence>
<dbReference type="HOGENOM" id="CLU_2315392_0_0_9"/>